<reference evidence="1" key="1">
    <citation type="journal article" date="2017" name="Nature">
        <title>The sunflower genome provides insights into oil metabolism, flowering and Asterid evolution.</title>
        <authorList>
            <person name="Badouin H."/>
            <person name="Gouzy J."/>
            <person name="Grassa C.J."/>
            <person name="Murat F."/>
            <person name="Staton S.E."/>
            <person name="Cottret L."/>
            <person name="Lelandais-Briere C."/>
            <person name="Owens G.L."/>
            <person name="Carrere S."/>
            <person name="Mayjonade B."/>
            <person name="Legrand L."/>
            <person name="Gill N."/>
            <person name="Kane N.C."/>
            <person name="Bowers J.E."/>
            <person name="Hubner S."/>
            <person name="Bellec A."/>
            <person name="Berard A."/>
            <person name="Berges H."/>
            <person name="Blanchet N."/>
            <person name="Boniface M.C."/>
            <person name="Brunel D."/>
            <person name="Catrice O."/>
            <person name="Chaidir N."/>
            <person name="Claudel C."/>
            <person name="Donnadieu C."/>
            <person name="Faraut T."/>
            <person name="Fievet G."/>
            <person name="Helmstetter N."/>
            <person name="King M."/>
            <person name="Knapp S.J."/>
            <person name="Lai Z."/>
            <person name="Le Paslier M.C."/>
            <person name="Lippi Y."/>
            <person name="Lorenzon L."/>
            <person name="Mandel J.R."/>
            <person name="Marage G."/>
            <person name="Marchand G."/>
            <person name="Marquand E."/>
            <person name="Bret-Mestries E."/>
            <person name="Morien E."/>
            <person name="Nambeesan S."/>
            <person name="Nguyen T."/>
            <person name="Pegot-Espagnet P."/>
            <person name="Pouilly N."/>
            <person name="Raftis F."/>
            <person name="Sallet E."/>
            <person name="Schiex T."/>
            <person name="Thomas J."/>
            <person name="Vandecasteele C."/>
            <person name="Vares D."/>
            <person name="Vear F."/>
            <person name="Vautrin S."/>
            <person name="Crespi M."/>
            <person name="Mangin B."/>
            <person name="Burke J.M."/>
            <person name="Salse J."/>
            <person name="Munos S."/>
            <person name="Vincourt P."/>
            <person name="Rieseberg L.H."/>
            <person name="Langlade N.B."/>
        </authorList>
    </citation>
    <scope>NUCLEOTIDE SEQUENCE</scope>
    <source>
        <tissue evidence="1">Leaves</tissue>
    </source>
</reference>
<dbReference type="EMBL" id="MNCJ02000321">
    <property type="protein sequence ID" value="KAF5804044.1"/>
    <property type="molecule type" value="Genomic_DNA"/>
</dbReference>
<keyword evidence="2" id="KW-1185">Reference proteome</keyword>
<accession>A0A9K3IWC8</accession>
<comment type="caution">
    <text evidence="1">The sequence shown here is derived from an EMBL/GenBank/DDBJ whole genome shotgun (WGS) entry which is preliminary data.</text>
</comment>
<dbReference type="Proteomes" id="UP000215914">
    <property type="component" value="Unassembled WGS sequence"/>
</dbReference>
<reference evidence="1" key="2">
    <citation type="submission" date="2020-06" db="EMBL/GenBank/DDBJ databases">
        <title>Helianthus annuus Genome sequencing and assembly Release 2.</title>
        <authorList>
            <person name="Gouzy J."/>
            <person name="Langlade N."/>
            <person name="Munos S."/>
        </authorList>
    </citation>
    <scope>NUCLEOTIDE SEQUENCE</scope>
    <source>
        <tissue evidence="1">Leaves</tissue>
    </source>
</reference>
<evidence type="ECO:0000313" key="1">
    <source>
        <dbReference type="EMBL" id="KAF5804044.1"/>
    </source>
</evidence>
<sequence length="152" mass="17558">MMNFQEFGEKNRRRSELVLALKKLFEELKIKCNLLPKTFICINRKLQAGPPNNYTTLCLKDDSMRKIMKYESPDPVTGTRNRSFTGVILGRKHAWICGFLQYVSFYGTAVAYVVTTLTYMRAILKANCYHKEWRDGDCEYGGNTCMLLFGVV</sequence>
<evidence type="ECO:0000313" key="2">
    <source>
        <dbReference type="Proteomes" id="UP000215914"/>
    </source>
</evidence>
<dbReference type="AlphaFoldDB" id="A0A9K3IWC8"/>
<name>A0A9K3IWC8_HELAN</name>
<organism evidence="1 2">
    <name type="scientific">Helianthus annuus</name>
    <name type="common">Common sunflower</name>
    <dbReference type="NCBI Taxonomy" id="4232"/>
    <lineage>
        <taxon>Eukaryota</taxon>
        <taxon>Viridiplantae</taxon>
        <taxon>Streptophyta</taxon>
        <taxon>Embryophyta</taxon>
        <taxon>Tracheophyta</taxon>
        <taxon>Spermatophyta</taxon>
        <taxon>Magnoliopsida</taxon>
        <taxon>eudicotyledons</taxon>
        <taxon>Gunneridae</taxon>
        <taxon>Pentapetalae</taxon>
        <taxon>asterids</taxon>
        <taxon>campanulids</taxon>
        <taxon>Asterales</taxon>
        <taxon>Asteraceae</taxon>
        <taxon>Asteroideae</taxon>
        <taxon>Heliantheae alliance</taxon>
        <taxon>Heliantheae</taxon>
        <taxon>Helianthus</taxon>
    </lineage>
</organism>
<protein>
    <submittedName>
        <fullName evidence="1">Uncharacterized protein</fullName>
    </submittedName>
</protein>
<proteinExistence type="predicted"/>
<gene>
    <name evidence="1" type="ORF">HanXRQr2_Chr06g0278481</name>
</gene>
<dbReference type="Gramene" id="mRNA:HanXRQr2_Chr06g0278481">
    <property type="protein sequence ID" value="mRNA:HanXRQr2_Chr06g0278481"/>
    <property type="gene ID" value="HanXRQr2_Chr06g0278481"/>
</dbReference>